<dbReference type="RefSeq" id="XP_001017608.1">
    <property type="nucleotide sequence ID" value="XM_001017608.1"/>
</dbReference>
<organism evidence="1 2">
    <name type="scientific">Tetrahymena thermophila (strain SB210)</name>
    <dbReference type="NCBI Taxonomy" id="312017"/>
    <lineage>
        <taxon>Eukaryota</taxon>
        <taxon>Sar</taxon>
        <taxon>Alveolata</taxon>
        <taxon>Ciliophora</taxon>
        <taxon>Intramacronucleata</taxon>
        <taxon>Oligohymenophorea</taxon>
        <taxon>Hymenostomatida</taxon>
        <taxon>Tetrahymenina</taxon>
        <taxon>Tetrahymenidae</taxon>
        <taxon>Tetrahymena</taxon>
    </lineage>
</organism>
<dbReference type="AlphaFoldDB" id="I7MEQ4"/>
<gene>
    <name evidence="1" type="ORF">TTHERM_00338450</name>
</gene>
<proteinExistence type="predicted"/>
<dbReference type="KEGG" id="tet:TTHERM_00338450"/>
<evidence type="ECO:0000313" key="2">
    <source>
        <dbReference type="Proteomes" id="UP000009168"/>
    </source>
</evidence>
<reference evidence="2" key="1">
    <citation type="journal article" date="2006" name="PLoS Biol.">
        <title>Macronuclear genome sequence of the ciliate Tetrahymena thermophila, a model eukaryote.</title>
        <authorList>
            <person name="Eisen J.A."/>
            <person name="Coyne R.S."/>
            <person name="Wu M."/>
            <person name="Wu D."/>
            <person name="Thiagarajan M."/>
            <person name="Wortman J.R."/>
            <person name="Badger J.H."/>
            <person name="Ren Q."/>
            <person name="Amedeo P."/>
            <person name="Jones K.M."/>
            <person name="Tallon L.J."/>
            <person name="Delcher A.L."/>
            <person name="Salzberg S.L."/>
            <person name="Silva J.C."/>
            <person name="Haas B.J."/>
            <person name="Majoros W.H."/>
            <person name="Farzad M."/>
            <person name="Carlton J.M."/>
            <person name="Smith R.K. Jr."/>
            <person name="Garg J."/>
            <person name="Pearlman R.E."/>
            <person name="Karrer K.M."/>
            <person name="Sun L."/>
            <person name="Manning G."/>
            <person name="Elde N.C."/>
            <person name="Turkewitz A.P."/>
            <person name="Asai D.J."/>
            <person name="Wilkes D.E."/>
            <person name="Wang Y."/>
            <person name="Cai H."/>
            <person name="Collins K."/>
            <person name="Stewart B.A."/>
            <person name="Lee S.R."/>
            <person name="Wilamowska K."/>
            <person name="Weinberg Z."/>
            <person name="Ruzzo W.L."/>
            <person name="Wloga D."/>
            <person name="Gaertig J."/>
            <person name="Frankel J."/>
            <person name="Tsao C.-C."/>
            <person name="Gorovsky M.A."/>
            <person name="Keeling P.J."/>
            <person name="Waller R.F."/>
            <person name="Patron N.J."/>
            <person name="Cherry J.M."/>
            <person name="Stover N.A."/>
            <person name="Krieger C.J."/>
            <person name="del Toro C."/>
            <person name="Ryder H.F."/>
            <person name="Williamson S.C."/>
            <person name="Barbeau R.A."/>
            <person name="Hamilton E.P."/>
            <person name="Orias E."/>
        </authorList>
    </citation>
    <scope>NUCLEOTIDE SEQUENCE [LARGE SCALE GENOMIC DNA]</scope>
    <source>
        <strain evidence="2">SB210</strain>
    </source>
</reference>
<keyword evidence="2" id="KW-1185">Reference proteome</keyword>
<evidence type="ECO:0000313" key="1">
    <source>
        <dbReference type="EMBL" id="EAR97363.1"/>
    </source>
</evidence>
<dbReference type="Proteomes" id="UP000009168">
    <property type="component" value="Unassembled WGS sequence"/>
</dbReference>
<dbReference type="InParanoid" id="I7MEQ4"/>
<dbReference type="HOGENOM" id="CLU_2351339_0_0_1"/>
<dbReference type="GeneID" id="7840878"/>
<sequence>MGGCSGKNNPKMKIYIEHSTEQNIIEAYNLTNLQINQQLKIQVSEQIKSNQSNIFTVYVINPGHNREQVWSIQQGDELISQYNIKDLIEKIKDLSQK</sequence>
<protein>
    <submittedName>
        <fullName evidence="1">Uncharacterized protein</fullName>
    </submittedName>
</protein>
<name>I7MEQ4_TETTS</name>
<dbReference type="EMBL" id="GG662666">
    <property type="protein sequence ID" value="EAR97363.1"/>
    <property type="molecule type" value="Genomic_DNA"/>
</dbReference>
<accession>I7MEQ4</accession>